<protein>
    <submittedName>
        <fullName evidence="2">Uncharacterized protein</fullName>
    </submittedName>
</protein>
<feature type="compositionally biased region" description="Pro residues" evidence="1">
    <location>
        <begin position="19"/>
        <end position="32"/>
    </location>
</feature>
<dbReference type="Proteomes" id="UP000756921">
    <property type="component" value="Unassembled WGS sequence"/>
</dbReference>
<dbReference type="AlphaFoldDB" id="A0A9P6KLC0"/>
<dbReference type="EMBL" id="WJXW01000014">
    <property type="protein sequence ID" value="KAF9730344.1"/>
    <property type="molecule type" value="Genomic_DNA"/>
</dbReference>
<evidence type="ECO:0000313" key="3">
    <source>
        <dbReference type="Proteomes" id="UP000756921"/>
    </source>
</evidence>
<name>A0A9P6KLC0_9PLEO</name>
<proteinExistence type="predicted"/>
<sequence>MRHFQRLLNRYKTARSKNVPPPTASASVNPPPELRASIRARASGTAHDTEAYLEDAHYATTVAEAMQAPHDIRSTDGISPLDHNPEMISAEPSLSSYDQQCVEDAFQEHDVDADRLGGYMESADDPSGNLDSGVQLISLGLANLYNRTSILTQRSAQGIHEQHESQFISTLCETPFKQYEELTCHSTAQSESAICEDAESPTEEIAQHLLTIVNEFRRDTSISDFGELDPPSHKIIKPIAGASVDSSYTDDIMSEIDKMIEAYNPHTWDEASETSSLSVELSDIASLDGSQLALNTNHLPSTTMSVLSLGVPHVNSRSPSLNSRLLTPKHHGPTIAVESASQHNSVATSLYPPRMDFLFDTKTTNTVSDALESESATESKAPPPIPQRSPARPKVPAHLVYLPRTAITHVPVYISKGRVGPNFRGQWNIVDFGPIPKAGS</sequence>
<reference evidence="2" key="1">
    <citation type="journal article" date="2020" name="Mol. Plant Microbe Interact.">
        <title>Genome Sequence of the Biocontrol Agent Coniothyrium minitans strain Conio (IMI 134523).</title>
        <authorList>
            <person name="Patel D."/>
            <person name="Shittu T.A."/>
            <person name="Baroncelli R."/>
            <person name="Muthumeenakshi S."/>
            <person name="Osborne T.H."/>
            <person name="Janganan T.K."/>
            <person name="Sreenivasaprasad S."/>
        </authorList>
    </citation>
    <scope>NUCLEOTIDE SEQUENCE</scope>
    <source>
        <strain evidence="2">Conio</strain>
    </source>
</reference>
<comment type="caution">
    <text evidence="2">The sequence shown here is derived from an EMBL/GenBank/DDBJ whole genome shotgun (WGS) entry which is preliminary data.</text>
</comment>
<organism evidence="2 3">
    <name type="scientific">Paraphaeosphaeria minitans</name>
    <dbReference type="NCBI Taxonomy" id="565426"/>
    <lineage>
        <taxon>Eukaryota</taxon>
        <taxon>Fungi</taxon>
        <taxon>Dikarya</taxon>
        <taxon>Ascomycota</taxon>
        <taxon>Pezizomycotina</taxon>
        <taxon>Dothideomycetes</taxon>
        <taxon>Pleosporomycetidae</taxon>
        <taxon>Pleosporales</taxon>
        <taxon>Massarineae</taxon>
        <taxon>Didymosphaeriaceae</taxon>
        <taxon>Paraphaeosphaeria</taxon>
    </lineage>
</organism>
<keyword evidence="3" id="KW-1185">Reference proteome</keyword>
<accession>A0A9P6KLC0</accession>
<feature type="compositionally biased region" description="Polar residues" evidence="1">
    <location>
        <begin position="369"/>
        <end position="378"/>
    </location>
</feature>
<gene>
    <name evidence="2" type="ORF">PMIN01_11213</name>
</gene>
<feature type="region of interest" description="Disordered" evidence="1">
    <location>
        <begin position="11"/>
        <end position="32"/>
    </location>
</feature>
<dbReference type="OrthoDB" id="10531111at2759"/>
<feature type="region of interest" description="Disordered" evidence="1">
    <location>
        <begin position="369"/>
        <end position="392"/>
    </location>
</feature>
<evidence type="ECO:0000313" key="2">
    <source>
        <dbReference type="EMBL" id="KAF9730344.1"/>
    </source>
</evidence>
<evidence type="ECO:0000256" key="1">
    <source>
        <dbReference type="SAM" id="MobiDB-lite"/>
    </source>
</evidence>